<feature type="compositionally biased region" description="Acidic residues" evidence="2">
    <location>
        <begin position="50"/>
        <end position="63"/>
    </location>
</feature>
<reference evidence="6 7" key="1">
    <citation type="submission" date="2024-02" db="EMBL/GenBank/DDBJ databases">
        <title>De novo assembly and annotation of 12 fungi associated with fruit tree decline syndrome in Ontario, Canada.</title>
        <authorList>
            <person name="Sulman M."/>
            <person name="Ellouze W."/>
            <person name="Ilyukhin E."/>
        </authorList>
    </citation>
    <scope>NUCLEOTIDE SEQUENCE [LARGE SCALE GENOMIC DNA]</scope>
    <source>
        <strain evidence="6 7">FDS-637</strain>
    </source>
</reference>
<evidence type="ECO:0000256" key="2">
    <source>
        <dbReference type="SAM" id="MobiDB-lite"/>
    </source>
</evidence>
<gene>
    <name evidence="6" type="ORF">SLS55_003334</name>
</gene>
<evidence type="ECO:0000259" key="5">
    <source>
        <dbReference type="Pfam" id="PF23232"/>
    </source>
</evidence>
<dbReference type="Gene3D" id="3.40.50.300">
    <property type="entry name" value="P-loop containing nucleotide triphosphate hydrolases"/>
    <property type="match status" value="1"/>
</dbReference>
<dbReference type="InterPro" id="IPR027417">
    <property type="entry name" value="P-loop_NTPase"/>
</dbReference>
<name>A0ABR3CNR0_9PEZI</name>
<dbReference type="InterPro" id="IPR056599">
    <property type="entry name" value="AAA_lid_fung"/>
</dbReference>
<dbReference type="InterPro" id="IPR054289">
    <property type="entry name" value="DUF7025"/>
</dbReference>
<dbReference type="Pfam" id="PF23232">
    <property type="entry name" value="AAA_lid_13"/>
    <property type="match status" value="1"/>
</dbReference>
<feature type="compositionally biased region" description="Basic and acidic residues" evidence="2">
    <location>
        <begin position="39"/>
        <end position="49"/>
    </location>
</feature>
<feature type="compositionally biased region" description="Basic and acidic residues" evidence="2">
    <location>
        <begin position="264"/>
        <end position="288"/>
    </location>
</feature>
<feature type="domain" description="AAA+ ATPase lid" evidence="5">
    <location>
        <begin position="718"/>
        <end position="828"/>
    </location>
</feature>
<protein>
    <recommendedName>
        <fullName evidence="8">ATPase AAA-type core domain-containing protein</fullName>
    </recommendedName>
</protein>
<evidence type="ECO:0000259" key="4">
    <source>
        <dbReference type="Pfam" id="PF22942"/>
    </source>
</evidence>
<dbReference type="PANTHER" id="PTHR46411">
    <property type="entry name" value="FAMILY ATPASE, PUTATIVE-RELATED"/>
    <property type="match status" value="1"/>
</dbReference>
<feature type="compositionally biased region" description="Low complexity" evidence="2">
    <location>
        <begin position="925"/>
        <end position="938"/>
    </location>
</feature>
<feature type="coiled-coil region" evidence="1">
    <location>
        <begin position="96"/>
        <end position="123"/>
    </location>
</feature>
<dbReference type="Pfam" id="PF00004">
    <property type="entry name" value="AAA"/>
    <property type="match status" value="1"/>
</dbReference>
<dbReference type="Pfam" id="PF22942">
    <property type="entry name" value="DUF7025"/>
    <property type="match status" value="1"/>
</dbReference>
<feature type="region of interest" description="Disordered" evidence="2">
    <location>
        <begin position="1"/>
        <end position="67"/>
    </location>
</feature>
<dbReference type="EMBL" id="JAJVCZ030000003">
    <property type="protein sequence ID" value="KAL0261901.1"/>
    <property type="molecule type" value="Genomic_DNA"/>
</dbReference>
<keyword evidence="1" id="KW-0175">Coiled coil</keyword>
<keyword evidence="7" id="KW-1185">Reference proteome</keyword>
<organism evidence="6 7">
    <name type="scientific">Diplodia seriata</name>
    <dbReference type="NCBI Taxonomy" id="420778"/>
    <lineage>
        <taxon>Eukaryota</taxon>
        <taxon>Fungi</taxon>
        <taxon>Dikarya</taxon>
        <taxon>Ascomycota</taxon>
        <taxon>Pezizomycotina</taxon>
        <taxon>Dothideomycetes</taxon>
        <taxon>Dothideomycetes incertae sedis</taxon>
        <taxon>Botryosphaeriales</taxon>
        <taxon>Botryosphaeriaceae</taxon>
        <taxon>Diplodia</taxon>
    </lineage>
</organism>
<accession>A0ABR3CNR0</accession>
<dbReference type="RefSeq" id="XP_066634930.1">
    <property type="nucleotide sequence ID" value="XM_066774811.1"/>
</dbReference>
<comment type="caution">
    <text evidence="6">The sequence shown here is derived from an EMBL/GenBank/DDBJ whole genome shotgun (WGS) entry which is preliminary data.</text>
</comment>
<sequence length="1001" mass="115243">MESETEQAPAVGDQPLTEAEDNGTDAQPETKDATAITEEVGKGKKRSDDVADDSGDDDEEDDETYQRVMEYQVRAENITNRRKKRDIRRRQHSRYMLLLDDRLDFLEEEVKKLKKEGIKDEEAEEPKPAIPELHPMSWTEYLVDKGEDVPPVHHAIDLLMEEPAIFQRASLWVDESKAKKGGAGADKLHSDATNASFGPQLTTLPERIRINCQQLSEVLASSITDGSLSHAANKPMVLRRPFKVLIYHEKTIRMFTTRKEEALLEAEQSHEDEDKSGTEKSTGGKELDSTVTGGDVSERTLPQGQAEAESPEKRLVKHLHLLLRFIADYIKPARERVAAQQRIAFQDVYLLFEPGQLLYVRHHEHPQRVWRLLQVTGGNRFLRPYEGWQENEDADFKKMKRDAFSHLTLDCYFLVFDGSKFQRVYNRFSIRYFSDDQQMKNLWILPYDTAKHLDLVDEPTLMSNGKQYRECTDRASVCHRYYHGKTVDRDPQGRRLKVSTDSEMERMLFTETIEGTVIVDFEKVYRYNSAWLPRFNEIEEHKFHSREFETADDPRYENVQDDFTWDQRRREEYLEEEETGPKARMWEQGELPDEDILLLPDRVPAFVLRSRKWGGDAEQGHKGIIQSDLGLQPELVETNLSRHFELAQSWDCILLLDEADVFLAERSLKDLQRNALVSVFLRILEYYEGILFLTTNKVGLIDEAFKSRIHMSLHYPWLTQDQTQKIWRNLIRKAMTTQDNLKVDEADILMFAMDHMRAQKDSPYGKGPDGDAPGWNGRQIRNAFMSAIALADYEANKAGKDMVALTREHFKIVAKASNDFDNYLWRVHAFQSDSKRAEKNLQRYDSYQQSPSLDGRMAQRPSFYDQARPVTPGRQSNAPPARYPYQTPGQPMHYGQSGLHAPPQTYNLPQGQQPYYPPAPPPPQHQAAYSNPAPQYNPGMPPPPPQESSHQFHPQYQTQESGSGQAPAIQGQPMHQTQGMPPQAPPSSEMGQQWAGYQNQA</sequence>
<feature type="domain" description="ATPase AAA-type core" evidence="3">
    <location>
        <begin position="637"/>
        <end position="713"/>
    </location>
</feature>
<feature type="compositionally biased region" description="Polar residues" evidence="2">
    <location>
        <begin position="989"/>
        <end position="1001"/>
    </location>
</feature>
<feature type="region of interest" description="Disordered" evidence="2">
    <location>
        <begin position="866"/>
        <end position="1001"/>
    </location>
</feature>
<feature type="domain" description="DUF7025" evidence="4">
    <location>
        <begin position="335"/>
        <end position="448"/>
    </location>
</feature>
<dbReference type="Proteomes" id="UP001430584">
    <property type="component" value="Unassembled WGS sequence"/>
</dbReference>
<dbReference type="InterPro" id="IPR003959">
    <property type="entry name" value="ATPase_AAA_core"/>
</dbReference>
<evidence type="ECO:0000256" key="1">
    <source>
        <dbReference type="SAM" id="Coils"/>
    </source>
</evidence>
<dbReference type="PANTHER" id="PTHR46411:SF2">
    <property type="entry name" value="AAA+ ATPASE DOMAIN-CONTAINING PROTEIN"/>
    <property type="match status" value="1"/>
</dbReference>
<evidence type="ECO:0008006" key="8">
    <source>
        <dbReference type="Google" id="ProtNLM"/>
    </source>
</evidence>
<proteinExistence type="predicted"/>
<dbReference type="GeneID" id="92007419"/>
<feature type="region of interest" description="Disordered" evidence="2">
    <location>
        <begin position="264"/>
        <end position="311"/>
    </location>
</feature>
<feature type="compositionally biased region" description="Pro residues" evidence="2">
    <location>
        <begin position="915"/>
        <end position="924"/>
    </location>
</feature>
<evidence type="ECO:0000313" key="6">
    <source>
        <dbReference type="EMBL" id="KAL0261901.1"/>
    </source>
</evidence>
<evidence type="ECO:0000313" key="7">
    <source>
        <dbReference type="Proteomes" id="UP001430584"/>
    </source>
</evidence>
<dbReference type="SUPFAM" id="SSF52540">
    <property type="entry name" value="P-loop containing nucleoside triphosphate hydrolases"/>
    <property type="match status" value="1"/>
</dbReference>
<evidence type="ECO:0000259" key="3">
    <source>
        <dbReference type="Pfam" id="PF00004"/>
    </source>
</evidence>